<proteinExistence type="predicted"/>
<dbReference type="EMBL" id="JALLPJ020000431">
    <property type="protein sequence ID" value="KAL3792341.1"/>
    <property type="molecule type" value="Genomic_DNA"/>
</dbReference>
<feature type="compositionally biased region" description="Polar residues" evidence="1">
    <location>
        <begin position="1"/>
        <end position="13"/>
    </location>
</feature>
<evidence type="ECO:0000313" key="3">
    <source>
        <dbReference type="Proteomes" id="UP001530400"/>
    </source>
</evidence>
<reference evidence="2 3" key="1">
    <citation type="submission" date="2024-10" db="EMBL/GenBank/DDBJ databases">
        <title>Updated reference genomes for cyclostephanoid diatoms.</title>
        <authorList>
            <person name="Roberts W.R."/>
            <person name="Alverson A.J."/>
        </authorList>
    </citation>
    <scope>NUCLEOTIDE SEQUENCE [LARGE SCALE GENOMIC DNA]</scope>
    <source>
        <strain evidence="2 3">AJA010-31</strain>
    </source>
</reference>
<sequence>MSTSCHLKPSNSKPARISPPNGMVVTKGTGSHLQTQTRSQPIPIKSTKNEQDSSNPYDDVDTEAKYEMATWNMYVLITTARLRRAMNRSVDESLVEATLTNMNAVKPSLSELDKSRSQGCSNPFSPAVHSVRHQSPLDDYDFIFDLE</sequence>
<dbReference type="AlphaFoldDB" id="A0ABD3PXA5"/>
<feature type="compositionally biased region" description="Polar residues" evidence="1">
    <location>
        <begin position="28"/>
        <end position="40"/>
    </location>
</feature>
<evidence type="ECO:0000256" key="1">
    <source>
        <dbReference type="SAM" id="MobiDB-lite"/>
    </source>
</evidence>
<comment type="caution">
    <text evidence="2">The sequence shown here is derived from an EMBL/GenBank/DDBJ whole genome shotgun (WGS) entry which is preliminary data.</text>
</comment>
<feature type="region of interest" description="Disordered" evidence="1">
    <location>
        <begin position="1"/>
        <end position="61"/>
    </location>
</feature>
<evidence type="ECO:0000313" key="2">
    <source>
        <dbReference type="EMBL" id="KAL3792341.1"/>
    </source>
</evidence>
<keyword evidence="3" id="KW-1185">Reference proteome</keyword>
<gene>
    <name evidence="2" type="ORF">ACHAWO_000891</name>
</gene>
<accession>A0ABD3PXA5</accession>
<organism evidence="2 3">
    <name type="scientific">Cyclotella atomus</name>
    <dbReference type="NCBI Taxonomy" id="382360"/>
    <lineage>
        <taxon>Eukaryota</taxon>
        <taxon>Sar</taxon>
        <taxon>Stramenopiles</taxon>
        <taxon>Ochrophyta</taxon>
        <taxon>Bacillariophyta</taxon>
        <taxon>Coscinodiscophyceae</taxon>
        <taxon>Thalassiosirophycidae</taxon>
        <taxon>Stephanodiscales</taxon>
        <taxon>Stephanodiscaceae</taxon>
        <taxon>Cyclotella</taxon>
    </lineage>
</organism>
<protein>
    <submittedName>
        <fullName evidence="2">Uncharacterized protein</fullName>
    </submittedName>
</protein>
<name>A0ABD3PXA5_9STRA</name>
<dbReference type="Proteomes" id="UP001530400">
    <property type="component" value="Unassembled WGS sequence"/>
</dbReference>